<feature type="region of interest" description="Disordered" evidence="1">
    <location>
        <begin position="71"/>
        <end position="98"/>
    </location>
</feature>
<organism evidence="2 3">
    <name type="scientific">Candidatus Buchananbacteria bacterium RIFCSPLOWO2_01_FULL_46_12</name>
    <dbReference type="NCBI Taxonomy" id="1797546"/>
    <lineage>
        <taxon>Bacteria</taxon>
        <taxon>Candidatus Buchananiibacteriota</taxon>
    </lineage>
</organism>
<accession>A0A1G1YST9</accession>
<evidence type="ECO:0000313" key="2">
    <source>
        <dbReference type="EMBL" id="OGY55339.1"/>
    </source>
</evidence>
<evidence type="ECO:0000256" key="1">
    <source>
        <dbReference type="SAM" id="MobiDB-lite"/>
    </source>
</evidence>
<dbReference type="AlphaFoldDB" id="A0A1G1YST9"/>
<name>A0A1G1YST9_9BACT</name>
<sequence length="98" mass="11103">MRGGFFAAYGKDQKGSWESHNKCSEQGRKEGRNDFKASKIFAGGKDCFYGVEGYTQYEDKRYKIGKKANGIPPAPFFPYSKRRDKKERAKPPLKGPGE</sequence>
<reference evidence="2 3" key="1">
    <citation type="journal article" date="2016" name="Nat. Commun.">
        <title>Thousands of microbial genomes shed light on interconnected biogeochemical processes in an aquifer system.</title>
        <authorList>
            <person name="Anantharaman K."/>
            <person name="Brown C.T."/>
            <person name="Hug L.A."/>
            <person name="Sharon I."/>
            <person name="Castelle C.J."/>
            <person name="Probst A.J."/>
            <person name="Thomas B.C."/>
            <person name="Singh A."/>
            <person name="Wilkins M.J."/>
            <person name="Karaoz U."/>
            <person name="Brodie E.L."/>
            <person name="Williams K.H."/>
            <person name="Hubbard S.S."/>
            <person name="Banfield J.F."/>
        </authorList>
    </citation>
    <scope>NUCLEOTIDE SEQUENCE [LARGE SCALE GENOMIC DNA]</scope>
</reference>
<gene>
    <name evidence="2" type="ORF">A3A24_01355</name>
</gene>
<proteinExistence type="predicted"/>
<protein>
    <submittedName>
        <fullName evidence="2">Uncharacterized protein</fullName>
    </submittedName>
</protein>
<dbReference type="Proteomes" id="UP000176512">
    <property type="component" value="Unassembled WGS sequence"/>
</dbReference>
<dbReference type="EMBL" id="MHIP01000007">
    <property type="protein sequence ID" value="OGY55339.1"/>
    <property type="molecule type" value="Genomic_DNA"/>
</dbReference>
<evidence type="ECO:0000313" key="3">
    <source>
        <dbReference type="Proteomes" id="UP000176512"/>
    </source>
</evidence>
<comment type="caution">
    <text evidence="2">The sequence shown here is derived from an EMBL/GenBank/DDBJ whole genome shotgun (WGS) entry which is preliminary data.</text>
</comment>